<sequence length="67" mass="7968">RHRGKYGKRSRTNIVFYDGHVEEYEWTLNYEDDPPWLNDPLWATPQLHATSNLIFRLDDQAPAPPEE</sequence>
<accession>X1FBM5</accession>
<dbReference type="EMBL" id="BARU01005861">
    <property type="protein sequence ID" value="GAH42367.1"/>
    <property type="molecule type" value="Genomic_DNA"/>
</dbReference>
<protein>
    <submittedName>
        <fullName evidence="1">Uncharacterized protein</fullName>
    </submittedName>
</protein>
<name>X1FBM5_9ZZZZ</name>
<feature type="non-terminal residue" evidence="1">
    <location>
        <position position="1"/>
    </location>
</feature>
<organism evidence="1">
    <name type="scientific">marine sediment metagenome</name>
    <dbReference type="NCBI Taxonomy" id="412755"/>
    <lineage>
        <taxon>unclassified sequences</taxon>
        <taxon>metagenomes</taxon>
        <taxon>ecological metagenomes</taxon>
    </lineage>
</organism>
<comment type="caution">
    <text evidence="1">The sequence shown here is derived from an EMBL/GenBank/DDBJ whole genome shotgun (WGS) entry which is preliminary data.</text>
</comment>
<dbReference type="AlphaFoldDB" id="X1FBM5"/>
<reference evidence="1" key="1">
    <citation type="journal article" date="2014" name="Front. Microbiol.">
        <title>High frequency of phylogenetically diverse reductive dehalogenase-homologous genes in deep subseafloor sedimentary metagenomes.</title>
        <authorList>
            <person name="Kawai M."/>
            <person name="Futagami T."/>
            <person name="Toyoda A."/>
            <person name="Takaki Y."/>
            <person name="Nishi S."/>
            <person name="Hori S."/>
            <person name="Arai W."/>
            <person name="Tsubouchi T."/>
            <person name="Morono Y."/>
            <person name="Uchiyama I."/>
            <person name="Ito T."/>
            <person name="Fujiyama A."/>
            <person name="Inagaki F."/>
            <person name="Takami H."/>
        </authorList>
    </citation>
    <scope>NUCLEOTIDE SEQUENCE</scope>
    <source>
        <strain evidence="1">Expedition CK06-06</strain>
    </source>
</reference>
<gene>
    <name evidence="1" type="ORF">S03H2_11482</name>
</gene>
<proteinExistence type="predicted"/>
<evidence type="ECO:0000313" key="1">
    <source>
        <dbReference type="EMBL" id="GAH42367.1"/>
    </source>
</evidence>